<evidence type="ECO:0000313" key="7">
    <source>
        <dbReference type="Proteomes" id="UP000291814"/>
    </source>
</evidence>
<dbReference type="RefSeq" id="WP_131209600.1">
    <property type="nucleotide sequence ID" value="NZ_SHRR01000003.1"/>
</dbReference>
<dbReference type="EMBL" id="SHRR01000003">
    <property type="protein sequence ID" value="TCE88251.1"/>
    <property type="molecule type" value="Genomic_DNA"/>
</dbReference>
<dbReference type="Pfam" id="PF01510">
    <property type="entry name" value="Amidase_2"/>
    <property type="match status" value="1"/>
</dbReference>
<keyword evidence="3" id="KW-0378">Hydrolase</keyword>
<feature type="domain" description="N-acetylmuramoyl-L-alanine amidase" evidence="5">
    <location>
        <begin position="8"/>
        <end position="137"/>
    </location>
</feature>
<protein>
    <recommendedName>
        <fullName evidence="2">N-acetylmuramoyl-L-alanine amidase</fullName>
        <ecNumber evidence="2">3.5.1.28</ecNumber>
    </recommendedName>
</protein>
<evidence type="ECO:0000256" key="3">
    <source>
        <dbReference type="ARBA" id="ARBA00022801"/>
    </source>
</evidence>
<dbReference type="AlphaFoldDB" id="A0A4V2N4G3"/>
<dbReference type="SUPFAM" id="SSF55846">
    <property type="entry name" value="N-acetylmuramoyl-L-alanine amidase-like"/>
    <property type="match status" value="1"/>
</dbReference>
<dbReference type="InterPro" id="IPR036505">
    <property type="entry name" value="Amidase/PGRP_sf"/>
</dbReference>
<dbReference type="GO" id="GO:0009254">
    <property type="term" value="P:peptidoglycan turnover"/>
    <property type="evidence" value="ECO:0007669"/>
    <property type="project" value="TreeGrafter"/>
</dbReference>
<comment type="caution">
    <text evidence="6">The sequence shown here is derived from an EMBL/GenBank/DDBJ whole genome shotgun (WGS) entry which is preliminary data.</text>
</comment>
<dbReference type="Proteomes" id="UP000291814">
    <property type="component" value="Unassembled WGS sequence"/>
</dbReference>
<dbReference type="SMART" id="SM00644">
    <property type="entry name" value="Ami_2"/>
    <property type="match status" value="1"/>
</dbReference>
<evidence type="ECO:0000259" key="5">
    <source>
        <dbReference type="SMART" id="SM00644"/>
    </source>
</evidence>
<keyword evidence="4" id="KW-0961">Cell wall biogenesis/degradation</keyword>
<proteinExistence type="predicted"/>
<dbReference type="CDD" id="cd06583">
    <property type="entry name" value="PGRP"/>
    <property type="match status" value="1"/>
</dbReference>
<name>A0A4V2N4G3_BIFLL</name>
<comment type="catalytic activity">
    <reaction evidence="1">
        <text>Hydrolyzes the link between N-acetylmuramoyl residues and L-amino acid residues in certain cell-wall glycopeptides.</text>
        <dbReference type="EC" id="3.5.1.28"/>
    </reaction>
</comment>
<gene>
    <name evidence="6" type="ORF">MCC10070_0216</name>
</gene>
<reference evidence="6 7" key="1">
    <citation type="journal article" date="2018" name="Sci. Rep.">
        <title>Genomic diversity and distribution of Bifidobacterium longum subsp. longum across the human lifespan.</title>
        <authorList>
            <person name="Odamaki T."/>
            <person name="Bottacini F."/>
            <person name="Kato K."/>
            <person name="Mitsuyama E."/>
            <person name="Yoshida K."/>
            <person name="Horigome A."/>
            <person name="Xiao J.Z."/>
            <person name="van Sinderen D."/>
        </authorList>
    </citation>
    <scope>NUCLEOTIDE SEQUENCE [LARGE SCALE GENOMIC DNA]</scope>
    <source>
        <strain evidence="6 7">MCC10070</strain>
    </source>
</reference>
<sequence length="261" mass="28609">MSITWIGSPNHYAGRRGYRVTRITLRIMAGWLAGTDNIFQRASYQASSTYGIGGNGETHQYVAETDAAWADGSYTSNCQTISIEHQGGLDFIPCTQACLDASARLCADIARRYGFGKLERGRNIFLHRDVPPYAHPACPDLCPNGLNWRYIINKANQINGYGDIDMATAAEIWGYNYNKSALGGNMYNAINYELPGRISDVKKAVTALQATVAAQQRQIDKLTTALGSNPEDIADRTAKAVSDKIDKLVITMTAQEKDTAK</sequence>
<evidence type="ECO:0000256" key="1">
    <source>
        <dbReference type="ARBA" id="ARBA00001561"/>
    </source>
</evidence>
<dbReference type="EC" id="3.5.1.28" evidence="2"/>
<dbReference type="PANTHER" id="PTHR30417">
    <property type="entry name" value="N-ACETYLMURAMOYL-L-ALANINE AMIDASE AMID"/>
    <property type="match status" value="1"/>
</dbReference>
<dbReference type="InterPro" id="IPR002502">
    <property type="entry name" value="Amidase_domain"/>
</dbReference>
<dbReference type="GO" id="GO:0008745">
    <property type="term" value="F:N-acetylmuramoyl-L-alanine amidase activity"/>
    <property type="evidence" value="ECO:0007669"/>
    <property type="project" value="UniProtKB-EC"/>
</dbReference>
<dbReference type="GO" id="GO:0071555">
    <property type="term" value="P:cell wall organization"/>
    <property type="evidence" value="ECO:0007669"/>
    <property type="project" value="UniProtKB-KW"/>
</dbReference>
<dbReference type="PANTHER" id="PTHR30417:SF1">
    <property type="entry name" value="N-ACETYLMURAMOYL-L-ALANINE AMIDASE AMID"/>
    <property type="match status" value="1"/>
</dbReference>
<organism evidence="6 7">
    <name type="scientific">Bifidobacterium longum subsp. longum</name>
    <dbReference type="NCBI Taxonomy" id="1679"/>
    <lineage>
        <taxon>Bacteria</taxon>
        <taxon>Bacillati</taxon>
        <taxon>Actinomycetota</taxon>
        <taxon>Actinomycetes</taxon>
        <taxon>Bifidobacteriales</taxon>
        <taxon>Bifidobacteriaceae</taxon>
        <taxon>Bifidobacterium</taxon>
    </lineage>
</organism>
<dbReference type="InterPro" id="IPR051206">
    <property type="entry name" value="NAMLAA_amidase_2"/>
</dbReference>
<evidence type="ECO:0000256" key="2">
    <source>
        <dbReference type="ARBA" id="ARBA00011901"/>
    </source>
</evidence>
<accession>A0A4V2N4G3</accession>
<evidence type="ECO:0000256" key="4">
    <source>
        <dbReference type="ARBA" id="ARBA00023316"/>
    </source>
</evidence>
<dbReference type="GO" id="GO:0009253">
    <property type="term" value="P:peptidoglycan catabolic process"/>
    <property type="evidence" value="ECO:0007669"/>
    <property type="project" value="InterPro"/>
</dbReference>
<evidence type="ECO:0000313" key="6">
    <source>
        <dbReference type="EMBL" id="TCE88251.1"/>
    </source>
</evidence>
<dbReference type="Gene3D" id="3.40.80.10">
    <property type="entry name" value="Peptidoglycan recognition protein-like"/>
    <property type="match status" value="1"/>
</dbReference>